<keyword evidence="3" id="KW-1185">Reference proteome</keyword>
<name>A0A6S6QGU6_9HYPH</name>
<organism evidence="2 3">
    <name type="scientific">Terrihabitans soli</name>
    <dbReference type="NCBI Taxonomy" id="708113"/>
    <lineage>
        <taxon>Bacteria</taxon>
        <taxon>Pseudomonadati</taxon>
        <taxon>Pseudomonadota</taxon>
        <taxon>Alphaproteobacteria</taxon>
        <taxon>Hyphomicrobiales</taxon>
        <taxon>Terrihabitans</taxon>
    </lineage>
</organism>
<feature type="region of interest" description="Disordered" evidence="1">
    <location>
        <begin position="138"/>
        <end position="168"/>
    </location>
</feature>
<dbReference type="KEGG" id="tso:IZ6_11080"/>
<dbReference type="AlphaFoldDB" id="A0A6S6QGU6"/>
<gene>
    <name evidence="2" type="ORF">IZ6_11080</name>
</gene>
<evidence type="ECO:0000256" key="1">
    <source>
        <dbReference type="SAM" id="MobiDB-lite"/>
    </source>
</evidence>
<proteinExistence type="predicted"/>
<protein>
    <submittedName>
        <fullName evidence="2">TIGR02594 family protein</fullName>
    </submittedName>
</protein>
<reference evidence="2 3" key="1">
    <citation type="submission" date="2020-08" db="EMBL/GenBank/DDBJ databases">
        <title>Genome sequence of Rhizobiales bacterium strain IZ6.</title>
        <authorList>
            <person name="Nakai R."/>
            <person name="Naganuma T."/>
        </authorList>
    </citation>
    <scope>NUCLEOTIDE SEQUENCE [LARGE SCALE GENOMIC DNA]</scope>
    <source>
        <strain evidence="2 3">IZ6</strain>
    </source>
</reference>
<evidence type="ECO:0000313" key="2">
    <source>
        <dbReference type="EMBL" id="BCJ90373.1"/>
    </source>
</evidence>
<evidence type="ECO:0000313" key="3">
    <source>
        <dbReference type="Proteomes" id="UP000515317"/>
    </source>
</evidence>
<dbReference type="Proteomes" id="UP000515317">
    <property type="component" value="Chromosome"/>
</dbReference>
<sequence>MPKPLWYLEVERRKGLHEVKNRSLLSAFLKSDGRTLGDPSRLPWCGDLVETAIRTALPQEKVPANPYLARNWLSFGKLVKPCLGAIMVFDGGKRPPPSGHVCFYAGEDATHFHVLGGNQSNAISIMRIDRRRLLKNGTRWPLTAPPPAPQTGEVAAQSSALAVSDSEA</sequence>
<dbReference type="RefSeq" id="WP_222877005.1">
    <property type="nucleotide sequence ID" value="NZ_AP023361.1"/>
</dbReference>
<accession>A0A6S6QGU6</accession>
<dbReference type="EMBL" id="AP023361">
    <property type="protein sequence ID" value="BCJ90373.1"/>
    <property type="molecule type" value="Genomic_DNA"/>
</dbReference>